<evidence type="ECO:0000313" key="3">
    <source>
        <dbReference type="Proteomes" id="UP000060778"/>
    </source>
</evidence>
<dbReference type="GeneID" id="30680425"/>
<evidence type="ECO:0000259" key="1">
    <source>
        <dbReference type="Pfam" id="PF09511"/>
    </source>
</evidence>
<reference evidence="2 3" key="1">
    <citation type="submission" date="2013-11" db="EMBL/GenBank/DDBJ databases">
        <title>Comparative genomics of Ignicoccus.</title>
        <authorList>
            <person name="Podar M."/>
        </authorList>
    </citation>
    <scope>NUCLEOTIDE SEQUENCE [LARGE SCALE GENOMIC DNA]</scope>
    <source>
        <strain evidence="2 3">DSM 13165</strain>
    </source>
</reference>
<sequence length="340" mass="39194">MSNALYEALLALWLGEEPNYEEVLGAQGDELQVRKLISSLSVRCYEVNGKRLCVYSYRRPPPPIPLLVDARGTVIEWSKEGPRLIAYPFHKFYNVGEYERPSGKPLKVFEKLDGTMISAFEYEGEVFAATRKRLWIDSPFARVAKEMLSETDLKGYTYVYELIGPGSGSAWMGEEEHLRRDMEWKLVPLARRDMKTLALYPLEGPREFRVSDLDELKDTIERINVEGAVLWYEIGKVKPKMFKIKSTNYVKLMKLINLGYEGLARIILMNKLDDVLPYLSDEVRERALMVQRKLDELTKAVLRGAFEDEVVKEWLQIDPTRAIEEAVVICLRGGCRDLLQ</sequence>
<proteinExistence type="predicted"/>
<protein>
    <recommendedName>
        <fullName evidence="1">T4 RNA ligase 1-like N-terminal domain-containing protein</fullName>
    </recommendedName>
</protein>
<organism evidence="2 3">
    <name type="scientific">Ignicoccus islandicus DSM 13165</name>
    <dbReference type="NCBI Taxonomy" id="940295"/>
    <lineage>
        <taxon>Archaea</taxon>
        <taxon>Thermoproteota</taxon>
        <taxon>Thermoprotei</taxon>
        <taxon>Desulfurococcales</taxon>
        <taxon>Desulfurococcaceae</taxon>
        <taxon>Ignicoccus</taxon>
    </lineage>
</organism>
<dbReference type="SUPFAM" id="SSF56091">
    <property type="entry name" value="DNA ligase/mRNA capping enzyme, catalytic domain"/>
    <property type="match status" value="1"/>
</dbReference>
<evidence type="ECO:0000313" key="2">
    <source>
        <dbReference type="EMBL" id="ALU12566.1"/>
    </source>
</evidence>
<dbReference type="STRING" id="940295.EYM_05205"/>
<dbReference type="OrthoDB" id="378427at2157"/>
<dbReference type="EMBL" id="CP006867">
    <property type="protein sequence ID" value="ALU12566.1"/>
    <property type="molecule type" value="Genomic_DNA"/>
</dbReference>
<name>A0A0U3FL60_9CREN</name>
<gene>
    <name evidence="2" type="ORF">EYM_05205</name>
</gene>
<dbReference type="Proteomes" id="UP000060778">
    <property type="component" value="Chromosome"/>
</dbReference>
<dbReference type="KEGG" id="iis:EYM_05205"/>
<dbReference type="Pfam" id="PF09511">
    <property type="entry name" value="RNA_lig_T4_1"/>
    <property type="match status" value="1"/>
</dbReference>
<dbReference type="RefSeq" id="WP_075049966.1">
    <property type="nucleotide sequence ID" value="NZ_CP006867.1"/>
</dbReference>
<feature type="domain" description="T4 RNA ligase 1-like N-terminal" evidence="1">
    <location>
        <begin position="70"/>
        <end position="151"/>
    </location>
</feature>
<dbReference type="AlphaFoldDB" id="A0A0U3FL60"/>
<accession>A0A0U3FL60</accession>
<keyword evidence="3" id="KW-1185">Reference proteome</keyword>
<dbReference type="InterPro" id="IPR019039">
    <property type="entry name" value="T4-Rnl1-like_N"/>
</dbReference>